<dbReference type="Gene3D" id="3.40.50.300">
    <property type="entry name" value="P-loop containing nucleotide triphosphate hydrolases"/>
    <property type="match status" value="1"/>
</dbReference>
<evidence type="ECO:0000256" key="8">
    <source>
        <dbReference type="ARBA" id="ARBA00022881"/>
    </source>
</evidence>
<keyword evidence="9" id="KW-0238">DNA-binding</keyword>
<dbReference type="GO" id="GO:0004518">
    <property type="term" value="F:nuclease activity"/>
    <property type="evidence" value="ECO:0007669"/>
    <property type="project" value="UniProtKB-KW"/>
</dbReference>
<dbReference type="InterPro" id="IPR027417">
    <property type="entry name" value="P-loop_NTPase"/>
</dbReference>
<evidence type="ECO:0000313" key="11">
    <source>
        <dbReference type="EMBL" id="SVD86508.1"/>
    </source>
</evidence>
<accession>A0A382YVF1</accession>
<evidence type="ECO:0000256" key="7">
    <source>
        <dbReference type="ARBA" id="ARBA00022840"/>
    </source>
</evidence>
<keyword evidence="10" id="KW-0234">DNA repair</keyword>
<dbReference type="Gene3D" id="1.20.1580.10">
    <property type="entry name" value="ABC transporter ATPase like domain"/>
    <property type="match status" value="1"/>
</dbReference>
<sequence length="113" mass="11944">VPADALVAMTGVSGSGKSSLAFDTIYAEARRRFLLAEPGARALVAGVPPPAADRIDGLRPAIAIGQQRLRASPRATVGTLCGIYDYLRSLYARIGTAYCLDCGAPVHTHRFDE</sequence>
<keyword evidence="4" id="KW-0547">Nucleotide-binding</keyword>
<comment type="subcellular location">
    <subcellularLocation>
        <location evidence="1">Cytoplasm</location>
    </subcellularLocation>
</comment>
<evidence type="ECO:0000256" key="6">
    <source>
        <dbReference type="ARBA" id="ARBA00022769"/>
    </source>
</evidence>
<keyword evidence="5" id="KW-0227">DNA damage</keyword>
<dbReference type="PANTHER" id="PTHR43152">
    <property type="entry name" value="UVRABC SYSTEM PROTEIN A"/>
    <property type="match status" value="1"/>
</dbReference>
<evidence type="ECO:0000256" key="3">
    <source>
        <dbReference type="ARBA" id="ARBA00022737"/>
    </source>
</evidence>
<name>A0A382YVF1_9ZZZZ</name>
<dbReference type="AlphaFoldDB" id="A0A382YVF1"/>
<dbReference type="GO" id="GO:0003677">
    <property type="term" value="F:DNA binding"/>
    <property type="evidence" value="ECO:0007669"/>
    <property type="project" value="UniProtKB-KW"/>
</dbReference>
<keyword evidence="8" id="KW-0267">Excision nuclease</keyword>
<evidence type="ECO:0000256" key="5">
    <source>
        <dbReference type="ARBA" id="ARBA00022763"/>
    </source>
</evidence>
<keyword evidence="2" id="KW-0963">Cytoplasm</keyword>
<evidence type="ECO:0000256" key="10">
    <source>
        <dbReference type="ARBA" id="ARBA00023204"/>
    </source>
</evidence>
<evidence type="ECO:0000256" key="9">
    <source>
        <dbReference type="ARBA" id="ARBA00023125"/>
    </source>
</evidence>
<keyword evidence="7" id="KW-0067">ATP-binding</keyword>
<evidence type="ECO:0000256" key="2">
    <source>
        <dbReference type="ARBA" id="ARBA00022490"/>
    </source>
</evidence>
<dbReference type="PANTHER" id="PTHR43152:SF1">
    <property type="entry name" value="UVRA PROTEIN"/>
    <property type="match status" value="1"/>
</dbReference>
<feature type="non-terminal residue" evidence="11">
    <location>
        <position position="113"/>
    </location>
</feature>
<protein>
    <recommendedName>
        <fullName evidence="12">UvrA interaction domain-containing protein</fullName>
    </recommendedName>
</protein>
<evidence type="ECO:0000256" key="4">
    <source>
        <dbReference type="ARBA" id="ARBA00022741"/>
    </source>
</evidence>
<evidence type="ECO:0000256" key="1">
    <source>
        <dbReference type="ARBA" id="ARBA00004496"/>
    </source>
</evidence>
<dbReference type="GO" id="GO:0005524">
    <property type="term" value="F:ATP binding"/>
    <property type="evidence" value="ECO:0007669"/>
    <property type="project" value="UniProtKB-KW"/>
</dbReference>
<reference evidence="11" key="1">
    <citation type="submission" date="2018-05" db="EMBL/GenBank/DDBJ databases">
        <authorList>
            <person name="Lanie J.A."/>
            <person name="Ng W.-L."/>
            <person name="Kazmierczak K.M."/>
            <person name="Andrzejewski T.M."/>
            <person name="Davidsen T.M."/>
            <person name="Wayne K.J."/>
            <person name="Tettelin H."/>
            <person name="Glass J.I."/>
            <person name="Rusch D."/>
            <person name="Podicherti R."/>
            <person name="Tsui H.-C.T."/>
            <person name="Winkler M.E."/>
        </authorList>
    </citation>
    <scope>NUCLEOTIDE SEQUENCE</scope>
</reference>
<dbReference type="EMBL" id="UINC01178385">
    <property type="protein sequence ID" value="SVD86508.1"/>
    <property type="molecule type" value="Genomic_DNA"/>
</dbReference>
<keyword evidence="6" id="KW-0228">DNA excision</keyword>
<evidence type="ECO:0008006" key="12">
    <source>
        <dbReference type="Google" id="ProtNLM"/>
    </source>
</evidence>
<proteinExistence type="predicted"/>
<dbReference type="GO" id="GO:0005737">
    <property type="term" value="C:cytoplasm"/>
    <property type="evidence" value="ECO:0007669"/>
    <property type="project" value="UniProtKB-SubCell"/>
</dbReference>
<gene>
    <name evidence="11" type="ORF">METZ01_LOCUS439362</name>
</gene>
<organism evidence="11">
    <name type="scientific">marine metagenome</name>
    <dbReference type="NCBI Taxonomy" id="408172"/>
    <lineage>
        <taxon>unclassified sequences</taxon>
        <taxon>metagenomes</taxon>
        <taxon>ecological metagenomes</taxon>
    </lineage>
</organism>
<keyword evidence="3" id="KW-0677">Repeat</keyword>
<feature type="non-terminal residue" evidence="11">
    <location>
        <position position="1"/>
    </location>
</feature>
<dbReference type="GO" id="GO:0006281">
    <property type="term" value="P:DNA repair"/>
    <property type="evidence" value="ECO:0007669"/>
    <property type="project" value="UniProtKB-KW"/>
</dbReference>